<reference evidence="1 2" key="1">
    <citation type="journal article" date="2019" name="Sci. Rep.">
        <title>Orb-weaving spider Araneus ventricosus genome elucidates the spidroin gene catalogue.</title>
        <authorList>
            <person name="Kono N."/>
            <person name="Nakamura H."/>
            <person name="Ohtoshi R."/>
            <person name="Moran D.A.P."/>
            <person name="Shinohara A."/>
            <person name="Yoshida Y."/>
            <person name="Fujiwara M."/>
            <person name="Mori M."/>
            <person name="Tomita M."/>
            <person name="Arakawa K."/>
        </authorList>
    </citation>
    <scope>NUCLEOTIDE SEQUENCE [LARGE SCALE GENOMIC DNA]</scope>
</reference>
<keyword evidence="2" id="KW-1185">Reference proteome</keyword>
<organism evidence="1 2">
    <name type="scientific">Araneus ventricosus</name>
    <name type="common">Orbweaver spider</name>
    <name type="synonym">Epeira ventricosa</name>
    <dbReference type="NCBI Taxonomy" id="182803"/>
    <lineage>
        <taxon>Eukaryota</taxon>
        <taxon>Metazoa</taxon>
        <taxon>Ecdysozoa</taxon>
        <taxon>Arthropoda</taxon>
        <taxon>Chelicerata</taxon>
        <taxon>Arachnida</taxon>
        <taxon>Araneae</taxon>
        <taxon>Araneomorphae</taxon>
        <taxon>Entelegynae</taxon>
        <taxon>Araneoidea</taxon>
        <taxon>Araneidae</taxon>
        <taxon>Araneus</taxon>
    </lineage>
</organism>
<name>A0A4Y2QUX1_ARAVE</name>
<protein>
    <submittedName>
        <fullName evidence="1">Uncharacterized protein</fullName>
    </submittedName>
</protein>
<gene>
    <name evidence="1" type="ORF">AVEN_173932_1</name>
</gene>
<evidence type="ECO:0000313" key="1">
    <source>
        <dbReference type="EMBL" id="GBN66939.1"/>
    </source>
</evidence>
<proteinExistence type="predicted"/>
<sequence>MAEALPSMNPSKLNKARWLTSANRILRLHIATKNTNMKFIEIVTYILTDYVVMQYRVRTQSSIADGSRHVFQTIYRSRYLPRKYQAVVHSSIQTKAYFALPENVLLAIMTDFRLAVRQDALNKILSARQNEVENLRHSIRYNIIP</sequence>
<dbReference type="AlphaFoldDB" id="A0A4Y2QUX1"/>
<accession>A0A4Y2QUX1</accession>
<evidence type="ECO:0000313" key="2">
    <source>
        <dbReference type="Proteomes" id="UP000499080"/>
    </source>
</evidence>
<dbReference type="EMBL" id="BGPR01014843">
    <property type="protein sequence ID" value="GBN66939.1"/>
    <property type="molecule type" value="Genomic_DNA"/>
</dbReference>
<dbReference type="PANTHER" id="PTHR46409">
    <property type="entry name" value="HTH PSQ-TYPE DOMAIN-CONTAINING PROTEIN"/>
    <property type="match status" value="1"/>
</dbReference>
<dbReference type="Proteomes" id="UP000499080">
    <property type="component" value="Unassembled WGS sequence"/>
</dbReference>
<dbReference type="PANTHER" id="PTHR46409:SF1">
    <property type="entry name" value="HTH PSQ-TYPE DOMAIN-CONTAINING PROTEIN"/>
    <property type="match status" value="1"/>
</dbReference>
<comment type="caution">
    <text evidence="1">The sequence shown here is derived from an EMBL/GenBank/DDBJ whole genome shotgun (WGS) entry which is preliminary data.</text>
</comment>